<keyword evidence="5" id="KW-0999">Mitochondrion inner membrane</keyword>
<evidence type="ECO:0000313" key="12">
    <source>
        <dbReference type="EMBL" id="KIM31776.1"/>
    </source>
</evidence>
<dbReference type="HOGENOM" id="CLU_070101_3_0_1"/>
<feature type="region of interest" description="Disordered" evidence="11">
    <location>
        <begin position="164"/>
        <end position="204"/>
    </location>
</feature>
<dbReference type="AlphaFoldDB" id="A0A0C3BJW6"/>
<dbReference type="GO" id="GO:0006123">
    <property type="term" value="P:mitochondrial electron transport, cytochrome c to oxygen"/>
    <property type="evidence" value="ECO:0007669"/>
    <property type="project" value="InterPro"/>
</dbReference>
<evidence type="ECO:0000256" key="2">
    <source>
        <dbReference type="ARBA" id="ARBA00004673"/>
    </source>
</evidence>
<evidence type="ECO:0000256" key="7">
    <source>
        <dbReference type="ARBA" id="ARBA00022989"/>
    </source>
</evidence>
<name>A0A0C3BJW6_SERVB</name>
<evidence type="ECO:0000256" key="11">
    <source>
        <dbReference type="SAM" id="MobiDB-lite"/>
    </source>
</evidence>
<dbReference type="Pfam" id="PF02936">
    <property type="entry name" value="COX4"/>
    <property type="match status" value="1"/>
</dbReference>
<dbReference type="OrthoDB" id="186013at2759"/>
<dbReference type="GO" id="GO:0045277">
    <property type="term" value="C:respiratory chain complex IV"/>
    <property type="evidence" value="ECO:0007669"/>
    <property type="project" value="InterPro"/>
</dbReference>
<evidence type="ECO:0000313" key="13">
    <source>
        <dbReference type="Proteomes" id="UP000054097"/>
    </source>
</evidence>
<protein>
    <recommendedName>
        <fullName evidence="14">Cytochrome c oxidase subunit IV</fullName>
    </recommendedName>
</protein>
<keyword evidence="6" id="KW-0809">Transit peptide</keyword>
<dbReference type="InterPro" id="IPR036639">
    <property type="entry name" value="Cyt_c_oxidase_su4_sf"/>
</dbReference>
<evidence type="ECO:0008006" key="14">
    <source>
        <dbReference type="Google" id="ProtNLM"/>
    </source>
</evidence>
<keyword evidence="4" id="KW-0812">Transmembrane</keyword>
<evidence type="ECO:0000256" key="1">
    <source>
        <dbReference type="ARBA" id="ARBA00004434"/>
    </source>
</evidence>
<keyword evidence="10" id="KW-0472">Membrane</keyword>
<keyword evidence="8" id="KW-0560">Oxidoreductase</keyword>
<dbReference type="PANTHER" id="PTHR10707:SF10">
    <property type="entry name" value="CYTOCHROME C OXIDASE SUBUNIT 4"/>
    <property type="match status" value="1"/>
</dbReference>
<feature type="compositionally biased region" description="Low complexity" evidence="11">
    <location>
        <begin position="14"/>
        <end position="26"/>
    </location>
</feature>
<proteinExistence type="inferred from homology"/>
<dbReference type="FunFam" id="1.10.442.10:FF:000002">
    <property type="entry name" value="Cytochrome c oxidase subunit V"/>
    <property type="match status" value="1"/>
</dbReference>
<comment type="subcellular location">
    <subcellularLocation>
        <location evidence="1">Mitochondrion inner membrane</location>
        <topology evidence="1">Single-pass membrane protein</topology>
    </subcellularLocation>
</comment>
<evidence type="ECO:0000256" key="5">
    <source>
        <dbReference type="ARBA" id="ARBA00022792"/>
    </source>
</evidence>
<organism evidence="12 13">
    <name type="scientific">Serendipita vermifera MAFF 305830</name>
    <dbReference type="NCBI Taxonomy" id="933852"/>
    <lineage>
        <taxon>Eukaryota</taxon>
        <taxon>Fungi</taxon>
        <taxon>Dikarya</taxon>
        <taxon>Basidiomycota</taxon>
        <taxon>Agaricomycotina</taxon>
        <taxon>Agaricomycetes</taxon>
        <taxon>Sebacinales</taxon>
        <taxon>Serendipitaceae</taxon>
        <taxon>Serendipita</taxon>
    </lineage>
</organism>
<comment type="similarity">
    <text evidence="3">Belongs to the cytochrome c oxidase IV family.</text>
</comment>
<comment type="pathway">
    <text evidence="2">Energy metabolism; oxidative phosphorylation.</text>
</comment>
<accession>A0A0C3BJW6</accession>
<gene>
    <name evidence="12" type="ORF">M408DRAFT_327213</name>
</gene>
<keyword evidence="13" id="KW-1185">Reference proteome</keyword>
<reference evidence="13" key="2">
    <citation type="submission" date="2015-01" db="EMBL/GenBank/DDBJ databases">
        <title>Evolutionary Origins and Diversification of the Mycorrhizal Mutualists.</title>
        <authorList>
            <consortium name="DOE Joint Genome Institute"/>
            <consortium name="Mycorrhizal Genomics Consortium"/>
            <person name="Kohler A."/>
            <person name="Kuo A."/>
            <person name="Nagy L.G."/>
            <person name="Floudas D."/>
            <person name="Copeland A."/>
            <person name="Barry K.W."/>
            <person name="Cichocki N."/>
            <person name="Veneault-Fourrey C."/>
            <person name="LaButti K."/>
            <person name="Lindquist E.A."/>
            <person name="Lipzen A."/>
            <person name="Lundell T."/>
            <person name="Morin E."/>
            <person name="Murat C."/>
            <person name="Riley R."/>
            <person name="Ohm R."/>
            <person name="Sun H."/>
            <person name="Tunlid A."/>
            <person name="Henrissat B."/>
            <person name="Grigoriev I.V."/>
            <person name="Hibbett D.S."/>
            <person name="Martin F."/>
        </authorList>
    </citation>
    <scope>NUCLEOTIDE SEQUENCE [LARGE SCALE GENOMIC DNA]</scope>
    <source>
        <strain evidence="13">MAFF 305830</strain>
    </source>
</reference>
<dbReference type="STRING" id="933852.A0A0C3BJW6"/>
<feature type="region of interest" description="Disordered" evidence="11">
    <location>
        <begin position="1"/>
        <end position="26"/>
    </location>
</feature>
<dbReference type="GO" id="GO:0016491">
    <property type="term" value="F:oxidoreductase activity"/>
    <property type="evidence" value="ECO:0007669"/>
    <property type="project" value="UniProtKB-KW"/>
</dbReference>
<dbReference type="Gene3D" id="1.10.442.10">
    <property type="entry name" value="Cytochrome c oxidase subunit IV"/>
    <property type="match status" value="1"/>
</dbReference>
<dbReference type="PANTHER" id="PTHR10707">
    <property type="entry name" value="CYTOCHROME C OXIDASE SUBUNIT IV"/>
    <property type="match status" value="1"/>
</dbReference>
<dbReference type="InterPro" id="IPR004203">
    <property type="entry name" value="Cyt_c_oxidase_su4_fam"/>
</dbReference>
<dbReference type="Proteomes" id="UP000054097">
    <property type="component" value="Unassembled WGS sequence"/>
</dbReference>
<reference evidence="12 13" key="1">
    <citation type="submission" date="2014-04" db="EMBL/GenBank/DDBJ databases">
        <authorList>
            <consortium name="DOE Joint Genome Institute"/>
            <person name="Kuo A."/>
            <person name="Zuccaro A."/>
            <person name="Kohler A."/>
            <person name="Nagy L.G."/>
            <person name="Floudas D."/>
            <person name="Copeland A."/>
            <person name="Barry K.W."/>
            <person name="Cichocki N."/>
            <person name="Veneault-Fourrey C."/>
            <person name="LaButti K."/>
            <person name="Lindquist E.A."/>
            <person name="Lipzen A."/>
            <person name="Lundell T."/>
            <person name="Morin E."/>
            <person name="Murat C."/>
            <person name="Sun H."/>
            <person name="Tunlid A."/>
            <person name="Henrissat B."/>
            <person name="Grigoriev I.V."/>
            <person name="Hibbett D.S."/>
            <person name="Martin F."/>
            <person name="Nordberg H.P."/>
            <person name="Cantor M.N."/>
            <person name="Hua S.X."/>
        </authorList>
    </citation>
    <scope>NUCLEOTIDE SEQUENCE [LARGE SCALE GENOMIC DNA]</scope>
    <source>
        <strain evidence="12 13">MAFF 305830</strain>
    </source>
</reference>
<keyword evidence="7" id="KW-1133">Transmembrane helix</keyword>
<dbReference type="CDD" id="cd00922">
    <property type="entry name" value="Cyt_c_Oxidase_IV"/>
    <property type="match status" value="1"/>
</dbReference>
<evidence type="ECO:0000256" key="9">
    <source>
        <dbReference type="ARBA" id="ARBA00023128"/>
    </source>
</evidence>
<keyword evidence="9" id="KW-0496">Mitochondrion</keyword>
<dbReference type="SUPFAM" id="SSF81406">
    <property type="entry name" value="Mitochondrial cytochrome c oxidase subunit IV"/>
    <property type="match status" value="1"/>
</dbReference>
<evidence type="ECO:0000256" key="3">
    <source>
        <dbReference type="ARBA" id="ARBA00008135"/>
    </source>
</evidence>
<evidence type="ECO:0000256" key="10">
    <source>
        <dbReference type="ARBA" id="ARBA00023136"/>
    </source>
</evidence>
<evidence type="ECO:0000256" key="8">
    <source>
        <dbReference type="ARBA" id="ARBA00023002"/>
    </source>
</evidence>
<evidence type="ECO:0000256" key="6">
    <source>
        <dbReference type="ARBA" id="ARBA00022946"/>
    </source>
</evidence>
<dbReference type="EMBL" id="KN824281">
    <property type="protein sequence ID" value="KIM31776.1"/>
    <property type="molecule type" value="Genomic_DNA"/>
</dbReference>
<sequence>MQVLRRMSCPARPLASTLRSTSASTTQRLAPLTAPFNPASTSVISSFSTSSTALATHAEKAPSGVASGESIIPISNIQAQWETMTEEERSVVHEQLEELQSRDWRSLSLDEKRAAYYVAFGPHGSRVPATKQGEQSKVALGVLAALAATGVLWTVIRQYAKEPPRTMTKEWQAASNERALEQKQNPITGIASEGYKGKGHIQSK</sequence>
<dbReference type="GO" id="GO:0005743">
    <property type="term" value="C:mitochondrial inner membrane"/>
    <property type="evidence" value="ECO:0007669"/>
    <property type="project" value="UniProtKB-SubCell"/>
</dbReference>
<evidence type="ECO:0000256" key="4">
    <source>
        <dbReference type="ARBA" id="ARBA00022692"/>
    </source>
</evidence>